<name>A0AA37WEH1_9BACT</name>
<feature type="domain" description="Cyclic nucleotide-binding" evidence="1">
    <location>
        <begin position="11"/>
        <end position="69"/>
    </location>
</feature>
<evidence type="ECO:0000259" key="1">
    <source>
        <dbReference type="PROSITE" id="PS50042"/>
    </source>
</evidence>
<dbReference type="CDD" id="cd00038">
    <property type="entry name" value="CAP_ED"/>
    <property type="match status" value="1"/>
</dbReference>
<dbReference type="InterPro" id="IPR018490">
    <property type="entry name" value="cNMP-bd_dom_sf"/>
</dbReference>
<dbReference type="Proteomes" id="UP001156666">
    <property type="component" value="Unassembled WGS sequence"/>
</dbReference>
<organism evidence="2 3">
    <name type="scientific">Portibacter lacus</name>
    <dbReference type="NCBI Taxonomy" id="1099794"/>
    <lineage>
        <taxon>Bacteria</taxon>
        <taxon>Pseudomonadati</taxon>
        <taxon>Bacteroidota</taxon>
        <taxon>Saprospiria</taxon>
        <taxon>Saprospirales</taxon>
        <taxon>Haliscomenobacteraceae</taxon>
        <taxon>Portibacter</taxon>
    </lineage>
</organism>
<protein>
    <submittedName>
        <fullName evidence="2">Cyclic nucleotide-binding protein</fullName>
    </submittedName>
</protein>
<accession>A0AA37WEH1</accession>
<dbReference type="Gene3D" id="2.60.120.10">
    <property type="entry name" value="Jelly Rolls"/>
    <property type="match status" value="1"/>
</dbReference>
<dbReference type="AlphaFoldDB" id="A0AA37WEH1"/>
<dbReference type="EMBL" id="BSOH01000002">
    <property type="protein sequence ID" value="GLR16020.1"/>
    <property type="molecule type" value="Genomic_DNA"/>
</dbReference>
<comment type="caution">
    <text evidence="2">The sequence shown here is derived from an EMBL/GenBank/DDBJ whole genome shotgun (WGS) entry which is preliminary data.</text>
</comment>
<reference evidence="2" key="1">
    <citation type="journal article" date="2014" name="Int. J. Syst. Evol. Microbiol.">
        <title>Complete genome sequence of Corynebacterium casei LMG S-19264T (=DSM 44701T), isolated from a smear-ripened cheese.</title>
        <authorList>
            <consortium name="US DOE Joint Genome Institute (JGI-PGF)"/>
            <person name="Walter F."/>
            <person name="Albersmeier A."/>
            <person name="Kalinowski J."/>
            <person name="Ruckert C."/>
        </authorList>
    </citation>
    <scope>NUCLEOTIDE SEQUENCE</scope>
    <source>
        <strain evidence="2">NBRC 108769</strain>
    </source>
</reference>
<evidence type="ECO:0000313" key="3">
    <source>
        <dbReference type="Proteomes" id="UP001156666"/>
    </source>
</evidence>
<dbReference type="Pfam" id="PF00027">
    <property type="entry name" value="cNMP_binding"/>
    <property type="match status" value="1"/>
</dbReference>
<evidence type="ECO:0000313" key="2">
    <source>
        <dbReference type="EMBL" id="GLR16020.1"/>
    </source>
</evidence>
<dbReference type="InterPro" id="IPR000595">
    <property type="entry name" value="cNMP-bd_dom"/>
</dbReference>
<keyword evidence="3" id="KW-1185">Reference proteome</keyword>
<gene>
    <name evidence="2" type="ORF">GCM10007940_06350</name>
</gene>
<dbReference type="RefSeq" id="WP_235294882.1">
    <property type="nucleotide sequence ID" value="NZ_BSOH01000002.1"/>
</dbReference>
<dbReference type="InterPro" id="IPR014710">
    <property type="entry name" value="RmlC-like_jellyroll"/>
</dbReference>
<dbReference type="SUPFAM" id="SSF51206">
    <property type="entry name" value="cAMP-binding domain-like"/>
    <property type="match status" value="1"/>
</dbReference>
<sequence length="194" mass="22289">MEQEIFNYLSKYTTITEELVRAITESTYFQSYPKGSILLKEGSIAHECYFILKGCIRSYLLKDGEEITIEFYTEEQVVSPASYGKSIPSDHYLECLEDVVVSVGNPELEKETFRKYPSLASLSLVIAEVVMKERQESFTSFKTSTPEERYLNLLSTRPDLIQRVAQQQIASYLGIKPESLSRIKKRIRSRKVSS</sequence>
<proteinExistence type="predicted"/>
<reference evidence="2" key="2">
    <citation type="submission" date="2023-01" db="EMBL/GenBank/DDBJ databases">
        <title>Draft genome sequence of Portibacter lacus strain NBRC 108769.</title>
        <authorList>
            <person name="Sun Q."/>
            <person name="Mori K."/>
        </authorList>
    </citation>
    <scope>NUCLEOTIDE SEQUENCE</scope>
    <source>
        <strain evidence="2">NBRC 108769</strain>
    </source>
</reference>
<dbReference type="PROSITE" id="PS50042">
    <property type="entry name" value="CNMP_BINDING_3"/>
    <property type="match status" value="1"/>
</dbReference>